<evidence type="ECO:0000313" key="5">
    <source>
        <dbReference type="Proteomes" id="UP000029121"/>
    </source>
</evidence>
<dbReference type="AlphaFoldDB" id="R0G648"/>
<dbReference type="GO" id="GO:0008234">
    <property type="term" value="F:cysteine-type peptidase activity"/>
    <property type="evidence" value="ECO:0007669"/>
    <property type="project" value="InterPro"/>
</dbReference>
<protein>
    <recommendedName>
        <fullName evidence="3">Ubiquitin-like protease family profile domain-containing protein</fullName>
    </recommendedName>
</protein>
<dbReference type="EMBL" id="KB871060">
    <property type="protein sequence ID" value="EOA11959.1"/>
    <property type="molecule type" value="Genomic_DNA"/>
</dbReference>
<proteinExistence type="predicted"/>
<gene>
    <name evidence="4" type="ORF">CARUB_v100127681mg</name>
</gene>
<reference evidence="5" key="1">
    <citation type="journal article" date="2013" name="Nat. Genet.">
        <title>The Capsella rubella genome and the genomic consequences of rapid mating system evolution.</title>
        <authorList>
            <person name="Slotte T."/>
            <person name="Hazzouri K.M."/>
            <person name="Agren J.A."/>
            <person name="Koenig D."/>
            <person name="Maumus F."/>
            <person name="Guo Y.L."/>
            <person name="Steige K."/>
            <person name="Platts A.E."/>
            <person name="Escobar J.S."/>
            <person name="Newman L.K."/>
            <person name="Wang W."/>
            <person name="Mandakova T."/>
            <person name="Vello E."/>
            <person name="Smith L.M."/>
            <person name="Henz S.R."/>
            <person name="Steffen J."/>
            <person name="Takuno S."/>
            <person name="Brandvain Y."/>
            <person name="Coop G."/>
            <person name="Andolfatto P."/>
            <person name="Hu T.T."/>
            <person name="Blanchette M."/>
            <person name="Clark R.M."/>
            <person name="Quesneville H."/>
            <person name="Nordborg M."/>
            <person name="Gaut B.S."/>
            <person name="Lysak M.A."/>
            <person name="Jenkins J."/>
            <person name="Grimwood J."/>
            <person name="Chapman J."/>
            <person name="Prochnik S."/>
            <person name="Shu S."/>
            <person name="Rokhsar D."/>
            <person name="Schmutz J."/>
            <person name="Weigel D."/>
            <person name="Wright S.I."/>
        </authorList>
    </citation>
    <scope>NUCLEOTIDE SEQUENCE [LARGE SCALE GENOMIC DNA]</scope>
    <source>
        <strain evidence="5">cv. Monte Gargano</strain>
    </source>
</reference>
<dbReference type="InterPro" id="IPR003653">
    <property type="entry name" value="Peptidase_C48_C"/>
</dbReference>
<sequence length="197" mass="23054">AKTTMATSEDTWSNEEEVLAAKNMDATLSTLKDAIDKLDGPLNHPRRVPQLSKSQKFPYVGNSMVKRIIKEKRHSTSNVAVRFYWQIMAKREHWPHSEYGWLKDHHISATMSMFRRRSMLNPCPYPKERITFIDQDFLRTLVNDFKQFDMAPKNFLFNNSYLEHVNGTAPIERATKKVWWIDVDHLYGCLFSLANST</sequence>
<feature type="non-terminal residue" evidence="4">
    <location>
        <position position="1"/>
    </location>
</feature>
<feature type="domain" description="Ubiquitin-like protease family profile" evidence="3">
    <location>
        <begin position="101"/>
        <end position="187"/>
    </location>
</feature>
<keyword evidence="2" id="KW-0378">Hydrolase</keyword>
<name>R0G648_9BRAS</name>
<dbReference type="Proteomes" id="UP000029121">
    <property type="component" value="Unassembled WGS sequence"/>
</dbReference>
<keyword evidence="5" id="KW-1185">Reference proteome</keyword>
<evidence type="ECO:0000313" key="4">
    <source>
        <dbReference type="EMBL" id="EOA11959.1"/>
    </source>
</evidence>
<accession>R0G648</accession>
<evidence type="ECO:0000259" key="3">
    <source>
        <dbReference type="Pfam" id="PF02902"/>
    </source>
</evidence>
<evidence type="ECO:0000256" key="2">
    <source>
        <dbReference type="ARBA" id="ARBA00022801"/>
    </source>
</evidence>
<evidence type="ECO:0000256" key="1">
    <source>
        <dbReference type="ARBA" id="ARBA00022670"/>
    </source>
</evidence>
<organism evidence="4 5">
    <name type="scientific">Capsella rubella</name>
    <dbReference type="NCBI Taxonomy" id="81985"/>
    <lineage>
        <taxon>Eukaryota</taxon>
        <taxon>Viridiplantae</taxon>
        <taxon>Streptophyta</taxon>
        <taxon>Embryophyta</taxon>
        <taxon>Tracheophyta</taxon>
        <taxon>Spermatophyta</taxon>
        <taxon>Magnoliopsida</taxon>
        <taxon>eudicotyledons</taxon>
        <taxon>Gunneridae</taxon>
        <taxon>Pentapetalae</taxon>
        <taxon>rosids</taxon>
        <taxon>malvids</taxon>
        <taxon>Brassicales</taxon>
        <taxon>Brassicaceae</taxon>
        <taxon>Camelineae</taxon>
        <taxon>Capsella</taxon>
    </lineage>
</organism>
<keyword evidence="1" id="KW-0645">Protease</keyword>
<dbReference type="GO" id="GO:0006508">
    <property type="term" value="P:proteolysis"/>
    <property type="evidence" value="ECO:0007669"/>
    <property type="project" value="UniProtKB-KW"/>
</dbReference>
<dbReference type="Pfam" id="PF02902">
    <property type="entry name" value="Peptidase_C48"/>
    <property type="match status" value="1"/>
</dbReference>